<organism evidence="2 3">
    <name type="scientific">Paraflavitalea soli</name>
    <dbReference type="NCBI Taxonomy" id="2315862"/>
    <lineage>
        <taxon>Bacteria</taxon>
        <taxon>Pseudomonadati</taxon>
        <taxon>Bacteroidota</taxon>
        <taxon>Chitinophagia</taxon>
        <taxon>Chitinophagales</taxon>
        <taxon>Chitinophagaceae</taxon>
        <taxon>Paraflavitalea</taxon>
    </lineage>
</organism>
<keyword evidence="3" id="KW-1185">Reference proteome</keyword>
<keyword evidence="2" id="KW-0255">Endonuclease</keyword>
<proteinExistence type="predicted"/>
<dbReference type="GO" id="GO:0004519">
    <property type="term" value="F:endonuclease activity"/>
    <property type="evidence" value="ECO:0007669"/>
    <property type="project" value="UniProtKB-KW"/>
</dbReference>
<dbReference type="Pfam" id="PF01844">
    <property type="entry name" value="HNH"/>
    <property type="match status" value="1"/>
</dbReference>
<accession>A0A3B7N887</accession>
<keyword evidence="2" id="KW-0540">Nuclease</keyword>
<dbReference type="Proteomes" id="UP000263900">
    <property type="component" value="Chromosome"/>
</dbReference>
<name>A0A3B7N887_9BACT</name>
<keyword evidence="2" id="KW-0378">Hydrolase</keyword>
<evidence type="ECO:0000313" key="2">
    <source>
        <dbReference type="EMBL" id="AXY78081.1"/>
    </source>
</evidence>
<dbReference type="Gene3D" id="1.10.30.50">
    <property type="match status" value="1"/>
</dbReference>
<dbReference type="AlphaFoldDB" id="A0A3B7N887"/>
<dbReference type="GO" id="GO:0003676">
    <property type="term" value="F:nucleic acid binding"/>
    <property type="evidence" value="ECO:0007669"/>
    <property type="project" value="InterPro"/>
</dbReference>
<reference evidence="2 3" key="1">
    <citation type="submission" date="2018-09" db="EMBL/GenBank/DDBJ databases">
        <title>Genome sequencing of strain 6GH32-13.</title>
        <authorList>
            <person name="Weon H.-Y."/>
            <person name="Heo J."/>
            <person name="Kwon S.-W."/>
        </authorList>
    </citation>
    <scope>NUCLEOTIDE SEQUENCE [LARGE SCALE GENOMIC DNA]</scope>
    <source>
        <strain evidence="2 3">5GH32-13</strain>
    </source>
</reference>
<sequence length="536" mass="62482">MSSHFLSGLNTQQYGQLKDKLFNTQSGKCFICEDIIDLNLHNGSLDIDHVMPLKLGGKDDPMNFALTHSSCNRSKQDSNLEVARVLKRFEKIKEKAEKDNRGPNLQDILATEGGGKFKLNFSMFDGIIRYSLPQLGDNRVYEVPVYTDYLSDDEYFFVQLPIEYIYHDDVINPRSIGDNISKLVKEFYNKNPQLQVSLGWVENQNGDGSEVKVFDGQHKVAAQILLGVRKIPIRIFINPDKNRLTLTNFHAGTTLRQVAFDKSVQRHLGNTLYSQRVKRYQVEHELQEDNLYFSERDLLNYFRGESKEVKRYILDAIRDAITYSPDNKLRQFTELGGRSNKLPVSYSTIEKTFYSFFIHQDVLITPIDHKLEEGENPRELEKDQITELMNIVAEELFIEHFDVELGTYRIENRIQQGENIPINHLRALRMAKEEIMYTWLRYISQIIKNYYIMHGKPIQEDKLFQYKFAEPLWQRIRSFIRNLANLPLWINKEASSTIFGGKQNYGFWQTIFESGKSPANVQVLSKPIDLMQMIVE</sequence>
<dbReference type="EMBL" id="CP032157">
    <property type="protein sequence ID" value="AXY78081.1"/>
    <property type="molecule type" value="Genomic_DNA"/>
</dbReference>
<dbReference type="InterPro" id="IPR002711">
    <property type="entry name" value="HNH"/>
</dbReference>
<dbReference type="SMART" id="SM00507">
    <property type="entry name" value="HNHc"/>
    <property type="match status" value="1"/>
</dbReference>
<dbReference type="GO" id="GO:0008270">
    <property type="term" value="F:zinc ion binding"/>
    <property type="evidence" value="ECO:0007669"/>
    <property type="project" value="InterPro"/>
</dbReference>
<protein>
    <submittedName>
        <fullName evidence="2">HNH endonuclease</fullName>
    </submittedName>
</protein>
<gene>
    <name evidence="2" type="ORF">D3H65_30615</name>
</gene>
<dbReference type="OrthoDB" id="9784774at2"/>
<dbReference type="KEGG" id="pseg:D3H65_30615"/>
<evidence type="ECO:0000313" key="3">
    <source>
        <dbReference type="Proteomes" id="UP000263900"/>
    </source>
</evidence>
<dbReference type="CDD" id="cd00085">
    <property type="entry name" value="HNHc"/>
    <property type="match status" value="1"/>
</dbReference>
<dbReference type="InterPro" id="IPR003615">
    <property type="entry name" value="HNH_nuc"/>
</dbReference>
<feature type="domain" description="HNH nuclease" evidence="1">
    <location>
        <begin position="17"/>
        <end position="73"/>
    </location>
</feature>
<evidence type="ECO:0000259" key="1">
    <source>
        <dbReference type="SMART" id="SM00507"/>
    </source>
</evidence>
<dbReference type="RefSeq" id="WP_119053954.1">
    <property type="nucleotide sequence ID" value="NZ_CP032157.1"/>
</dbReference>